<feature type="compositionally biased region" description="Acidic residues" evidence="5">
    <location>
        <begin position="596"/>
        <end position="607"/>
    </location>
</feature>
<dbReference type="Pfam" id="PF13855">
    <property type="entry name" value="LRR_8"/>
    <property type="match status" value="1"/>
</dbReference>
<feature type="compositionally biased region" description="Basic and acidic residues" evidence="5">
    <location>
        <begin position="575"/>
        <end position="585"/>
    </location>
</feature>
<name>A0AAN6H8V0_9PEZI</name>
<feature type="compositionally biased region" description="Low complexity" evidence="5">
    <location>
        <begin position="376"/>
        <end position="386"/>
    </location>
</feature>
<evidence type="ECO:0000313" key="6">
    <source>
        <dbReference type="EMBL" id="KAK0959155.1"/>
    </source>
</evidence>
<keyword evidence="2" id="KW-0963">Cytoplasm</keyword>
<keyword evidence="7" id="KW-1185">Reference proteome</keyword>
<evidence type="ECO:0000256" key="1">
    <source>
        <dbReference type="ARBA" id="ARBA00004496"/>
    </source>
</evidence>
<dbReference type="InterPro" id="IPR001611">
    <property type="entry name" value="Leu-rich_rpt"/>
</dbReference>
<evidence type="ECO:0000256" key="2">
    <source>
        <dbReference type="ARBA" id="ARBA00022490"/>
    </source>
</evidence>
<dbReference type="InterPro" id="IPR032675">
    <property type="entry name" value="LRR_dom_sf"/>
</dbReference>
<dbReference type="Proteomes" id="UP001175353">
    <property type="component" value="Unassembled WGS sequence"/>
</dbReference>
<dbReference type="EMBL" id="JAUJLE010000360">
    <property type="protein sequence ID" value="KAK0959155.1"/>
    <property type="molecule type" value="Genomic_DNA"/>
</dbReference>
<dbReference type="GO" id="GO:0005737">
    <property type="term" value="C:cytoplasm"/>
    <property type="evidence" value="ECO:0007669"/>
    <property type="project" value="UniProtKB-SubCell"/>
</dbReference>
<evidence type="ECO:0000256" key="3">
    <source>
        <dbReference type="ARBA" id="ARBA00022614"/>
    </source>
</evidence>
<dbReference type="PANTHER" id="PTHR15454:SF69">
    <property type="entry name" value="SERINE_THREONINE-PROTEIN KINASE 11-INTERACTING PROTEIN"/>
    <property type="match status" value="1"/>
</dbReference>
<sequence length="819" mass="90822">MDSEDGQVFIKNLSYFVRTHERALANALQLQRTRHGTQQAVGKAASASTSSISISLTEALSRPYVKFSSQSIKPAKLTLTPHHLFYLLSKFEDLGVDVGPMTVRLENLQSDAAPSNYVSFLGHAPRSKGKHSDADSFKSVSSVRSAISSVSSLWSTLTLSNTAAKEEKRIAQHRDDIKYLYSCFTKIPALKLAPDHRARLIAGFEEFPFDTAVPLFAFKNLSALEICDLDFRQFHGWDRLSEQLRSLTVKRACLEDPIDLLLYIVLDDMEQRRKRSSKTQQVPTTPSTPGAPWPGNSPKYRLPELARSLTTPNSPLAEQMRSAVGGASMRAGSSDGSGTPAPAVRQRSSSPTRAPSLRHGSLHKTRRSNAQIYRRSSGSSGSEGHGMMTPRHSTSDLLAMNFLPSSKWRMLRHLSIAENGLTSLSAESLRPVAATLQSLDLSGNLFTEIPDALASLTHLRALNMSHCMIDSLKSLTRYPLPAITTLNMRSNRLLSLIGIEKIRTLERVDLRDNKLYDPTEFRRLTAALELVDVYVAKNPFTRTHNDYRTIIFNAFRDTPGHQAELTIDTLGPSNQEKKKLRDKAPEPTPVPVVEAPPEDEQEAESEVGAELRQEALFSKQRPLSDQFPAHRRTTSDMGPHSLRQRKKGLRRRIVELSQQESLSSSALEPSLLNAAEIPPHSPAETDEPTTPQPTPYHTAPTTQVQPDAPTTPRRPTLDTAFTSPTPGLRIRSTSDDDDDSPVKSPQALDSHSDLYRQKIEALKHELGPNWLSALNEDRYAEQQERARNRSFSPSARIPSARPETQTQIRGVSVSGRTLG</sequence>
<dbReference type="SUPFAM" id="SSF52075">
    <property type="entry name" value="Outer arm dynein light chain 1"/>
    <property type="match status" value="1"/>
</dbReference>
<evidence type="ECO:0000313" key="7">
    <source>
        <dbReference type="Proteomes" id="UP001175353"/>
    </source>
</evidence>
<dbReference type="PANTHER" id="PTHR15454">
    <property type="entry name" value="NISCHARIN RELATED"/>
    <property type="match status" value="1"/>
</dbReference>
<feature type="region of interest" description="Disordered" evidence="5">
    <location>
        <begin position="676"/>
        <end position="753"/>
    </location>
</feature>
<evidence type="ECO:0008006" key="8">
    <source>
        <dbReference type="Google" id="ProtNLM"/>
    </source>
</evidence>
<comment type="caution">
    <text evidence="6">The sequence shown here is derived from an EMBL/GenBank/DDBJ whole genome shotgun (WGS) entry which is preliminary data.</text>
</comment>
<gene>
    <name evidence="6" type="ORF">LTR91_021005</name>
</gene>
<dbReference type="AlphaFoldDB" id="A0AAN6H8V0"/>
<dbReference type="PROSITE" id="PS51450">
    <property type="entry name" value="LRR"/>
    <property type="match status" value="1"/>
</dbReference>
<feature type="region of interest" description="Disordered" evidence="5">
    <location>
        <begin position="274"/>
        <end position="392"/>
    </location>
</feature>
<organism evidence="6 7">
    <name type="scientific">Friedmanniomyces endolithicus</name>
    <dbReference type="NCBI Taxonomy" id="329885"/>
    <lineage>
        <taxon>Eukaryota</taxon>
        <taxon>Fungi</taxon>
        <taxon>Dikarya</taxon>
        <taxon>Ascomycota</taxon>
        <taxon>Pezizomycotina</taxon>
        <taxon>Dothideomycetes</taxon>
        <taxon>Dothideomycetidae</taxon>
        <taxon>Mycosphaerellales</taxon>
        <taxon>Teratosphaeriaceae</taxon>
        <taxon>Friedmanniomyces</taxon>
    </lineage>
</organism>
<proteinExistence type="predicted"/>
<feature type="region of interest" description="Disordered" evidence="5">
    <location>
        <begin position="565"/>
        <end position="646"/>
    </location>
</feature>
<keyword evidence="3" id="KW-0433">Leucine-rich repeat</keyword>
<dbReference type="Gene3D" id="3.80.10.10">
    <property type="entry name" value="Ribonuclease Inhibitor"/>
    <property type="match status" value="2"/>
</dbReference>
<feature type="compositionally biased region" description="Polar residues" evidence="5">
    <location>
        <begin position="278"/>
        <end position="288"/>
    </location>
</feature>
<evidence type="ECO:0000256" key="4">
    <source>
        <dbReference type="ARBA" id="ARBA00022737"/>
    </source>
</evidence>
<evidence type="ECO:0000256" key="5">
    <source>
        <dbReference type="SAM" id="MobiDB-lite"/>
    </source>
</evidence>
<accession>A0AAN6H8V0</accession>
<feature type="region of interest" description="Disordered" evidence="5">
    <location>
        <begin position="779"/>
        <end position="819"/>
    </location>
</feature>
<reference evidence="6" key="1">
    <citation type="submission" date="2023-06" db="EMBL/GenBank/DDBJ databases">
        <title>Black Yeasts Isolated from many extreme environments.</title>
        <authorList>
            <person name="Coleine C."/>
            <person name="Stajich J.E."/>
            <person name="Selbmann L."/>
        </authorList>
    </citation>
    <scope>NUCLEOTIDE SEQUENCE</scope>
    <source>
        <strain evidence="6">CCFEE 5200</strain>
    </source>
</reference>
<comment type="subcellular location">
    <subcellularLocation>
        <location evidence="1">Cytoplasm</location>
    </subcellularLocation>
</comment>
<keyword evidence="4" id="KW-0677">Repeat</keyword>
<protein>
    <recommendedName>
        <fullName evidence="8">Leucine-rich repeat-containing protein</fullName>
    </recommendedName>
</protein>